<evidence type="ECO:0000313" key="2">
    <source>
        <dbReference type="EMBL" id="GMM48465.1"/>
    </source>
</evidence>
<reference evidence="2 3" key="1">
    <citation type="journal article" date="2023" name="Elife">
        <title>Identification of key yeast species and microbe-microbe interactions impacting larval growth of Drosophila in the wild.</title>
        <authorList>
            <person name="Mure A."/>
            <person name="Sugiura Y."/>
            <person name="Maeda R."/>
            <person name="Honda K."/>
            <person name="Sakurai N."/>
            <person name="Takahashi Y."/>
            <person name="Watada M."/>
            <person name="Katoh T."/>
            <person name="Gotoh A."/>
            <person name="Gotoh Y."/>
            <person name="Taniguchi I."/>
            <person name="Nakamura K."/>
            <person name="Hayashi T."/>
            <person name="Katayama T."/>
            <person name="Uemura T."/>
            <person name="Hattori Y."/>
        </authorList>
    </citation>
    <scope>NUCLEOTIDE SEQUENCE [LARGE SCALE GENOMIC DNA]</scope>
    <source>
        <strain evidence="2 3">PK-24</strain>
    </source>
</reference>
<evidence type="ECO:0000256" key="1">
    <source>
        <dbReference type="SAM" id="MobiDB-lite"/>
    </source>
</evidence>
<gene>
    <name evidence="2" type="ORF">DAPK24_050630</name>
</gene>
<proteinExistence type="predicted"/>
<organism evidence="2 3">
    <name type="scientific">Pichia kluyveri</name>
    <name type="common">Yeast</name>
    <dbReference type="NCBI Taxonomy" id="36015"/>
    <lineage>
        <taxon>Eukaryota</taxon>
        <taxon>Fungi</taxon>
        <taxon>Dikarya</taxon>
        <taxon>Ascomycota</taxon>
        <taxon>Saccharomycotina</taxon>
        <taxon>Pichiomycetes</taxon>
        <taxon>Pichiales</taxon>
        <taxon>Pichiaceae</taxon>
        <taxon>Pichia</taxon>
    </lineage>
</organism>
<dbReference type="EMBL" id="BTGB01000009">
    <property type="protein sequence ID" value="GMM48465.1"/>
    <property type="molecule type" value="Genomic_DNA"/>
</dbReference>
<dbReference type="Proteomes" id="UP001378960">
    <property type="component" value="Unassembled WGS sequence"/>
</dbReference>
<accession>A0AAV5RAZ5</accession>
<sequence length="405" mass="46356">MSSALNVPISNLKFHCGFIENFILLNAQMAGFRHISTLNATEYYFSGEFLDRRFKKSHTTTFKDALDSFYYYSQNMRSYLKEYAAHYLFVEWITKKLDRNSAKKLRDALNIGIDKCITDRKDFDVKYLYDALEALNAEGIKRPAKGEKKRKTQVVVEGAEKEVEVPPAVLVPEFPTSKRSKRPTAKQVATEMAINKARQPQAQLQAQHTIQPQAQRMPPPQVQRMPPPQTQLAVNQTVPQFYETDQYSNYAVGSSSSEQYMPQEEIHSRKRERLPSTQREGRPFKIVKASYNPSKWDRRGKEFTRQIPKGYICKKGCIWCMKCGASHAPRHHVFDLNGNINWDAADIYGPDLDITEKLHKKQQPRRPPVTFESYPHSPATSVNQQPLPPPRGPPPPPPPTPPTAP</sequence>
<feature type="compositionally biased region" description="Pro residues" evidence="1">
    <location>
        <begin position="386"/>
        <end position="405"/>
    </location>
</feature>
<feature type="region of interest" description="Disordered" evidence="1">
    <location>
        <begin position="358"/>
        <end position="405"/>
    </location>
</feature>
<feature type="region of interest" description="Disordered" evidence="1">
    <location>
        <begin position="254"/>
        <end position="280"/>
    </location>
</feature>
<name>A0AAV5RAZ5_PICKL</name>
<dbReference type="AlphaFoldDB" id="A0AAV5RAZ5"/>
<comment type="caution">
    <text evidence="2">The sequence shown here is derived from an EMBL/GenBank/DDBJ whole genome shotgun (WGS) entry which is preliminary data.</text>
</comment>
<evidence type="ECO:0000313" key="3">
    <source>
        <dbReference type="Proteomes" id="UP001378960"/>
    </source>
</evidence>
<keyword evidence="3" id="KW-1185">Reference proteome</keyword>
<protein>
    <submittedName>
        <fullName evidence="2">Uncharacterized protein</fullName>
    </submittedName>
</protein>